<evidence type="ECO:0000256" key="7">
    <source>
        <dbReference type="ARBA" id="ARBA00022840"/>
    </source>
</evidence>
<dbReference type="SMART" id="SM00387">
    <property type="entry name" value="HATPase_c"/>
    <property type="match status" value="1"/>
</dbReference>
<feature type="transmembrane region" description="Helical" evidence="10">
    <location>
        <begin position="14"/>
        <end position="36"/>
    </location>
</feature>
<keyword evidence="8" id="KW-0902">Two-component regulatory system</keyword>
<feature type="domain" description="Histidine kinase" evidence="11">
    <location>
        <begin position="120"/>
        <end position="321"/>
    </location>
</feature>
<dbReference type="KEGG" id="acis:CBP35_20995"/>
<name>A0A240UKF4_9BURK</name>
<reference evidence="12" key="1">
    <citation type="submission" date="2017-05" db="EMBL/GenBank/DDBJ databases">
        <title>Polyphasic characterization of four soil-derived phenanthrene-degrading Acidovorax strains and proposal of Acidovorax phenanthrenivorans sp. nov.</title>
        <authorList>
            <person name="Singleton D."/>
            <person name="Lee J."/>
            <person name="Dickey A.N."/>
            <person name="Stroud A."/>
            <person name="Scholl E.H."/>
            <person name="Wright F.A."/>
            <person name="Aitken M.D."/>
        </authorList>
    </citation>
    <scope>NUCLEOTIDE SEQUENCE</scope>
    <source>
        <strain evidence="12">P4</strain>
        <plasmid evidence="12">pACP4.4</plasmid>
    </source>
</reference>
<keyword evidence="10" id="KW-0812">Transmembrane</keyword>
<evidence type="ECO:0000256" key="6">
    <source>
        <dbReference type="ARBA" id="ARBA00022777"/>
    </source>
</evidence>
<evidence type="ECO:0000256" key="5">
    <source>
        <dbReference type="ARBA" id="ARBA00022741"/>
    </source>
</evidence>
<evidence type="ECO:0000313" key="12">
    <source>
        <dbReference type="EMBL" id="ART61606.1"/>
    </source>
</evidence>
<dbReference type="AlphaFoldDB" id="A0A240UKF4"/>
<dbReference type="KEGG" id="acip:CBP36_21845"/>
<keyword evidence="5" id="KW-0547">Nucleotide-binding</keyword>
<dbReference type="GO" id="GO:0016020">
    <property type="term" value="C:membrane"/>
    <property type="evidence" value="ECO:0007669"/>
    <property type="project" value="InterPro"/>
</dbReference>
<evidence type="ECO:0000256" key="9">
    <source>
        <dbReference type="SAM" id="MobiDB-lite"/>
    </source>
</evidence>
<evidence type="ECO:0000256" key="3">
    <source>
        <dbReference type="ARBA" id="ARBA00022553"/>
    </source>
</evidence>
<keyword evidence="10" id="KW-0472">Membrane</keyword>
<geneLocation type="plasmid" evidence="12 13">
    <name>pACP4.4</name>
</geneLocation>
<dbReference type="EC" id="2.7.13.3" evidence="2"/>
<comment type="catalytic activity">
    <reaction evidence="1">
        <text>ATP + protein L-histidine = ADP + protein N-phospho-L-histidine.</text>
        <dbReference type="EC" id="2.7.13.3"/>
    </reaction>
</comment>
<feature type="transmembrane region" description="Helical" evidence="10">
    <location>
        <begin position="65"/>
        <end position="85"/>
    </location>
</feature>
<evidence type="ECO:0000256" key="8">
    <source>
        <dbReference type="ARBA" id="ARBA00023012"/>
    </source>
</evidence>
<dbReference type="Pfam" id="PF02518">
    <property type="entry name" value="HATPase_c"/>
    <property type="match status" value="1"/>
</dbReference>
<protein>
    <recommendedName>
        <fullName evidence="2">histidine kinase</fullName>
        <ecNumber evidence="2">2.7.13.3</ecNumber>
    </recommendedName>
</protein>
<evidence type="ECO:0000256" key="2">
    <source>
        <dbReference type="ARBA" id="ARBA00012438"/>
    </source>
</evidence>
<organism evidence="12 13">
    <name type="scientific">Acidovorax carolinensis</name>
    <dbReference type="NCBI Taxonomy" id="553814"/>
    <lineage>
        <taxon>Bacteria</taxon>
        <taxon>Pseudomonadati</taxon>
        <taxon>Pseudomonadota</taxon>
        <taxon>Betaproteobacteria</taxon>
        <taxon>Burkholderiales</taxon>
        <taxon>Comamonadaceae</taxon>
        <taxon>Acidovorax</taxon>
    </lineage>
</organism>
<dbReference type="Pfam" id="PF07730">
    <property type="entry name" value="HisKA_3"/>
    <property type="match status" value="1"/>
</dbReference>
<dbReference type="InterPro" id="IPR050482">
    <property type="entry name" value="Sensor_HK_TwoCompSys"/>
</dbReference>
<dbReference type="EMBL" id="CP021370">
    <property type="protein sequence ID" value="ART61606.1"/>
    <property type="molecule type" value="Genomic_DNA"/>
</dbReference>
<dbReference type="PANTHER" id="PTHR24421">
    <property type="entry name" value="NITRATE/NITRITE SENSOR PROTEIN NARX-RELATED"/>
    <property type="match status" value="1"/>
</dbReference>
<dbReference type="PANTHER" id="PTHR24421:SF10">
    <property type="entry name" value="NITRATE_NITRITE SENSOR PROTEIN NARQ"/>
    <property type="match status" value="1"/>
</dbReference>
<keyword evidence="13" id="KW-1185">Reference proteome</keyword>
<dbReference type="GO" id="GO:0046983">
    <property type="term" value="F:protein dimerization activity"/>
    <property type="evidence" value="ECO:0007669"/>
    <property type="project" value="InterPro"/>
</dbReference>
<proteinExistence type="predicted"/>
<keyword evidence="10" id="KW-1133">Transmembrane helix</keyword>
<dbReference type="Gene3D" id="1.20.5.1930">
    <property type="match status" value="1"/>
</dbReference>
<dbReference type="GO" id="GO:0005524">
    <property type="term" value="F:ATP binding"/>
    <property type="evidence" value="ECO:0007669"/>
    <property type="project" value="UniProtKB-KW"/>
</dbReference>
<dbReference type="OrthoDB" id="9782588at2"/>
<dbReference type="InterPro" id="IPR036890">
    <property type="entry name" value="HATPase_C_sf"/>
</dbReference>
<feature type="transmembrane region" description="Helical" evidence="10">
    <location>
        <begin position="43"/>
        <end position="59"/>
    </location>
</feature>
<keyword evidence="12" id="KW-0614">Plasmid</keyword>
<dbReference type="CDD" id="cd16917">
    <property type="entry name" value="HATPase_UhpB-NarQ-NarX-like"/>
    <property type="match status" value="1"/>
</dbReference>
<sequence>MPPGDWSKAIQVEVIFYTSCAFLLTVFLVSMVLALRGNQAAKYFLWVWAALMILALPLMNRANMISHIAAGLMLVFFLYVLYITVRYGMERVDVSHEETRRVLAESNRRIDEERRTLARRLHDEVNPQLLLTRNVLKQLEPLVAGNGRAAELLGNASGMLNDAYAEMRDIIKNTRIEVIDSIGFTAALESLVAHYTNISEKPAITLEHDLPKRPAMPEASAISAYKIIREAIFNAIKHSKAAQVRVSIHHNKALDTYKVEITDDGVGMKATARNGEHAGIGLIDMRERVRVLGGALKIQAADPANQKRPGTKLSFSFSGQLS</sequence>
<dbReference type="Proteomes" id="UP000194440">
    <property type="component" value="Plasmid pACP4.4"/>
</dbReference>
<dbReference type="SUPFAM" id="SSF55874">
    <property type="entry name" value="ATPase domain of HSP90 chaperone/DNA topoisomerase II/histidine kinase"/>
    <property type="match status" value="1"/>
</dbReference>
<dbReference type="Gene3D" id="3.30.565.10">
    <property type="entry name" value="Histidine kinase-like ATPase, C-terminal domain"/>
    <property type="match status" value="1"/>
</dbReference>
<keyword evidence="3" id="KW-0597">Phosphoprotein</keyword>
<evidence type="ECO:0000256" key="4">
    <source>
        <dbReference type="ARBA" id="ARBA00022679"/>
    </source>
</evidence>
<dbReference type="InterPro" id="IPR011712">
    <property type="entry name" value="Sig_transdc_His_kin_sub3_dim/P"/>
</dbReference>
<evidence type="ECO:0000313" key="13">
    <source>
        <dbReference type="Proteomes" id="UP000194440"/>
    </source>
</evidence>
<evidence type="ECO:0000256" key="10">
    <source>
        <dbReference type="SAM" id="Phobius"/>
    </source>
</evidence>
<evidence type="ECO:0000256" key="1">
    <source>
        <dbReference type="ARBA" id="ARBA00000085"/>
    </source>
</evidence>
<accession>A0A240UKF4</accession>
<dbReference type="GO" id="GO:0000155">
    <property type="term" value="F:phosphorelay sensor kinase activity"/>
    <property type="evidence" value="ECO:0007669"/>
    <property type="project" value="InterPro"/>
</dbReference>
<keyword evidence="7" id="KW-0067">ATP-binding</keyword>
<feature type="compositionally biased region" description="Polar residues" evidence="9">
    <location>
        <begin position="313"/>
        <end position="322"/>
    </location>
</feature>
<feature type="region of interest" description="Disordered" evidence="9">
    <location>
        <begin position="302"/>
        <end position="322"/>
    </location>
</feature>
<keyword evidence="6 12" id="KW-0418">Kinase</keyword>
<dbReference type="PROSITE" id="PS50109">
    <property type="entry name" value="HIS_KIN"/>
    <property type="match status" value="1"/>
</dbReference>
<keyword evidence="4" id="KW-0808">Transferase</keyword>
<dbReference type="InterPro" id="IPR005467">
    <property type="entry name" value="His_kinase_dom"/>
</dbReference>
<gene>
    <name evidence="12" type="ORF">CBP36_21845</name>
</gene>
<dbReference type="InterPro" id="IPR003594">
    <property type="entry name" value="HATPase_dom"/>
</dbReference>
<evidence type="ECO:0000259" key="11">
    <source>
        <dbReference type="PROSITE" id="PS50109"/>
    </source>
</evidence>